<protein>
    <submittedName>
        <fullName evidence="2">Uncharacterized protein</fullName>
    </submittedName>
</protein>
<gene>
    <name evidence="2" type="ORF">FA13DRAFT_1799105</name>
</gene>
<dbReference type="EMBL" id="QPFP01000095">
    <property type="protein sequence ID" value="TEB22240.1"/>
    <property type="molecule type" value="Genomic_DNA"/>
</dbReference>
<comment type="caution">
    <text evidence="2">The sequence shown here is derived from an EMBL/GenBank/DDBJ whole genome shotgun (WGS) entry which is preliminary data.</text>
</comment>
<dbReference type="AlphaFoldDB" id="A0A4Y7SK28"/>
<feature type="region of interest" description="Disordered" evidence="1">
    <location>
        <begin position="1"/>
        <end position="25"/>
    </location>
</feature>
<reference evidence="2 3" key="1">
    <citation type="journal article" date="2019" name="Nat. Ecol. Evol.">
        <title>Megaphylogeny resolves global patterns of mushroom evolution.</title>
        <authorList>
            <person name="Varga T."/>
            <person name="Krizsan K."/>
            <person name="Foldi C."/>
            <person name="Dima B."/>
            <person name="Sanchez-Garcia M."/>
            <person name="Sanchez-Ramirez S."/>
            <person name="Szollosi G.J."/>
            <person name="Szarkandi J.G."/>
            <person name="Papp V."/>
            <person name="Albert L."/>
            <person name="Andreopoulos W."/>
            <person name="Angelini C."/>
            <person name="Antonin V."/>
            <person name="Barry K.W."/>
            <person name="Bougher N.L."/>
            <person name="Buchanan P."/>
            <person name="Buyck B."/>
            <person name="Bense V."/>
            <person name="Catcheside P."/>
            <person name="Chovatia M."/>
            <person name="Cooper J."/>
            <person name="Damon W."/>
            <person name="Desjardin D."/>
            <person name="Finy P."/>
            <person name="Geml J."/>
            <person name="Haridas S."/>
            <person name="Hughes K."/>
            <person name="Justo A."/>
            <person name="Karasinski D."/>
            <person name="Kautmanova I."/>
            <person name="Kiss B."/>
            <person name="Kocsube S."/>
            <person name="Kotiranta H."/>
            <person name="LaButti K.M."/>
            <person name="Lechner B.E."/>
            <person name="Liimatainen K."/>
            <person name="Lipzen A."/>
            <person name="Lukacs Z."/>
            <person name="Mihaltcheva S."/>
            <person name="Morgado L.N."/>
            <person name="Niskanen T."/>
            <person name="Noordeloos M.E."/>
            <person name="Ohm R.A."/>
            <person name="Ortiz-Santana B."/>
            <person name="Ovrebo C."/>
            <person name="Racz N."/>
            <person name="Riley R."/>
            <person name="Savchenko A."/>
            <person name="Shiryaev A."/>
            <person name="Soop K."/>
            <person name="Spirin V."/>
            <person name="Szebenyi C."/>
            <person name="Tomsovsky M."/>
            <person name="Tulloss R.E."/>
            <person name="Uehling J."/>
            <person name="Grigoriev I.V."/>
            <person name="Vagvolgyi C."/>
            <person name="Papp T."/>
            <person name="Martin F.M."/>
            <person name="Miettinen O."/>
            <person name="Hibbett D.S."/>
            <person name="Nagy L.G."/>
        </authorList>
    </citation>
    <scope>NUCLEOTIDE SEQUENCE [LARGE SCALE GENOMIC DNA]</scope>
    <source>
        <strain evidence="2 3">FP101781</strain>
    </source>
</reference>
<evidence type="ECO:0000256" key="1">
    <source>
        <dbReference type="SAM" id="MobiDB-lite"/>
    </source>
</evidence>
<organism evidence="2 3">
    <name type="scientific">Coprinellus micaceus</name>
    <name type="common">Glistening ink-cap mushroom</name>
    <name type="synonym">Coprinus micaceus</name>
    <dbReference type="NCBI Taxonomy" id="71717"/>
    <lineage>
        <taxon>Eukaryota</taxon>
        <taxon>Fungi</taxon>
        <taxon>Dikarya</taxon>
        <taxon>Basidiomycota</taxon>
        <taxon>Agaricomycotina</taxon>
        <taxon>Agaricomycetes</taxon>
        <taxon>Agaricomycetidae</taxon>
        <taxon>Agaricales</taxon>
        <taxon>Agaricineae</taxon>
        <taxon>Psathyrellaceae</taxon>
        <taxon>Coprinellus</taxon>
    </lineage>
</organism>
<name>A0A4Y7SK28_COPMI</name>
<sequence>MANSTLYSGSDGVPPPSASSRNTNLPAYQFDLQENVALLSSFGLISQNLKEQAQRGNASSSSSSMMVDVLGHEGQQRAQVLNPGAVELGLSGESRLDSNWLAFMKDCGILGSPDPMPLP</sequence>
<evidence type="ECO:0000313" key="3">
    <source>
        <dbReference type="Proteomes" id="UP000298030"/>
    </source>
</evidence>
<accession>A0A4Y7SK28</accession>
<dbReference type="Proteomes" id="UP000298030">
    <property type="component" value="Unassembled WGS sequence"/>
</dbReference>
<proteinExistence type="predicted"/>
<evidence type="ECO:0000313" key="2">
    <source>
        <dbReference type="EMBL" id="TEB22240.1"/>
    </source>
</evidence>
<keyword evidence="3" id="KW-1185">Reference proteome</keyword>